<name>A0A2B4S890_STYPI</name>
<organism evidence="2 3">
    <name type="scientific">Stylophora pistillata</name>
    <name type="common">Smooth cauliflower coral</name>
    <dbReference type="NCBI Taxonomy" id="50429"/>
    <lineage>
        <taxon>Eukaryota</taxon>
        <taxon>Metazoa</taxon>
        <taxon>Cnidaria</taxon>
        <taxon>Anthozoa</taxon>
        <taxon>Hexacorallia</taxon>
        <taxon>Scleractinia</taxon>
        <taxon>Astrocoeniina</taxon>
        <taxon>Pocilloporidae</taxon>
        <taxon>Stylophora</taxon>
    </lineage>
</organism>
<reference evidence="3" key="1">
    <citation type="journal article" date="2017" name="bioRxiv">
        <title>Comparative analysis of the genomes of Stylophora pistillata and Acropora digitifera provides evidence for extensive differences between species of corals.</title>
        <authorList>
            <person name="Voolstra C.R."/>
            <person name="Li Y."/>
            <person name="Liew Y.J."/>
            <person name="Baumgarten S."/>
            <person name="Zoccola D."/>
            <person name="Flot J.-F."/>
            <person name="Tambutte S."/>
            <person name="Allemand D."/>
            <person name="Aranda M."/>
        </authorList>
    </citation>
    <scope>NUCLEOTIDE SEQUENCE [LARGE SCALE GENOMIC DNA]</scope>
</reference>
<evidence type="ECO:0000313" key="2">
    <source>
        <dbReference type="EMBL" id="PFX24675.1"/>
    </source>
</evidence>
<feature type="compositionally biased region" description="Basic and acidic residues" evidence="1">
    <location>
        <begin position="323"/>
        <end position="338"/>
    </location>
</feature>
<dbReference type="Proteomes" id="UP000225706">
    <property type="component" value="Unassembled WGS sequence"/>
</dbReference>
<evidence type="ECO:0000256" key="1">
    <source>
        <dbReference type="SAM" id="MobiDB-lite"/>
    </source>
</evidence>
<keyword evidence="3" id="KW-1185">Reference proteome</keyword>
<dbReference type="EMBL" id="LSMT01000170">
    <property type="protein sequence ID" value="PFX24675.1"/>
    <property type="molecule type" value="Genomic_DNA"/>
</dbReference>
<proteinExistence type="predicted"/>
<gene>
    <name evidence="2" type="ORF">AWC38_SpisGene10722</name>
</gene>
<protein>
    <submittedName>
        <fullName evidence="2">Uncharacterized protein</fullName>
    </submittedName>
</protein>
<comment type="caution">
    <text evidence="2">The sequence shown here is derived from an EMBL/GenBank/DDBJ whole genome shotgun (WGS) entry which is preliminary data.</text>
</comment>
<evidence type="ECO:0000313" key="3">
    <source>
        <dbReference type="Proteomes" id="UP000225706"/>
    </source>
</evidence>
<sequence length="666" mass="76600">MAQEGKGQEFNEQERRSMEFIENLSKIGWPEKDDDDCVRSQPSTLWTMIKAVNFKKDRSKNIAIVQASFTSKNSSGASYTERSTSMPSMRSGRRAHGVLNQLIRQIQGVKGGVDLEPEEKRLLQGFVENIEKHFGFKFRASELKIHGYTNKQQMDDDIRCWRGKIDAIGVMKNGTVIIVDWIVPRDENHKFWDEATKFSRKLHQTMIYREIIRAQWKDSYKCEKDIPTVGILIVPISTKGSDPRCCLDFEKLRKAGFFDDIDGLTWTAQKPRKTDKVCLELRCDKVKKKLSEAVSQKSPPDIRSEIIKQESTVKAERVEVKEEDYSRKHKTPDGDCGKRMKSILQPPIPPYVEEIKEVRNPITVKQEEQRRQMFDWQHVFGWTPADSNRTDKMSEIIKQESTVKAEGEDYLRKHKTLDGDCGNKMKSIFEPRIPLYVEEIKEVRKPIAVKHDEPIRQMPDWQHLFGRTPKDSYRTAEMCDTRNAAVGHVTQMPDLQHYIDIARTPVHRYFTPEEALQAHSSYIQSGISAAQMVYRESAELNAYHFMEKAGCSCHGRKKCAHAQGAGQCDCKAAGKKCGHYCDCDEQICTNREQMNITWHKEEDYSRNYTASDAHCGYHRYMAGCSCHGRKKCAHARGAGQCDCKAAGKKCGYNCNCDERICTNRAW</sequence>
<accession>A0A2B4S890</accession>
<dbReference type="AlphaFoldDB" id="A0A2B4S890"/>
<feature type="region of interest" description="Disordered" evidence="1">
    <location>
        <begin position="323"/>
        <end position="343"/>
    </location>
</feature>